<feature type="region of interest" description="Disordered" evidence="7">
    <location>
        <begin position="31"/>
        <end position="164"/>
    </location>
</feature>
<dbReference type="Pfam" id="PF00082">
    <property type="entry name" value="Peptidase_S8"/>
    <property type="match status" value="1"/>
</dbReference>
<feature type="active site" description="Charge relay system" evidence="5">
    <location>
        <position position="477"/>
    </location>
</feature>
<keyword evidence="3 5" id="KW-0378">Hydrolase</keyword>
<dbReference type="InterPro" id="IPR000209">
    <property type="entry name" value="Peptidase_S8/S53_dom"/>
</dbReference>
<feature type="chain" id="PRO_5042042138" evidence="8">
    <location>
        <begin position="20"/>
        <end position="698"/>
    </location>
</feature>
<dbReference type="InterPro" id="IPR023828">
    <property type="entry name" value="Peptidase_S8_Ser-AS"/>
</dbReference>
<dbReference type="InterPro" id="IPR036852">
    <property type="entry name" value="Peptidase_S8/S53_dom_sf"/>
</dbReference>
<evidence type="ECO:0000256" key="1">
    <source>
        <dbReference type="ARBA" id="ARBA00011073"/>
    </source>
</evidence>
<feature type="region of interest" description="Disordered" evidence="7">
    <location>
        <begin position="460"/>
        <end position="479"/>
    </location>
</feature>
<dbReference type="InterPro" id="IPR022398">
    <property type="entry name" value="Peptidase_S8_His-AS"/>
</dbReference>
<dbReference type="InterPro" id="IPR050131">
    <property type="entry name" value="Peptidase_S8_subtilisin-like"/>
</dbReference>
<feature type="compositionally biased region" description="Pro residues" evidence="7">
    <location>
        <begin position="43"/>
        <end position="104"/>
    </location>
</feature>
<name>A0AAD7K4I2_9AGAR</name>
<dbReference type="GO" id="GO:0005615">
    <property type="term" value="C:extracellular space"/>
    <property type="evidence" value="ECO:0007669"/>
    <property type="project" value="TreeGrafter"/>
</dbReference>
<evidence type="ECO:0000313" key="11">
    <source>
        <dbReference type="Proteomes" id="UP001215280"/>
    </source>
</evidence>
<keyword evidence="11" id="KW-1185">Reference proteome</keyword>
<feature type="compositionally biased region" description="Pro residues" evidence="7">
    <location>
        <begin position="113"/>
        <end position="125"/>
    </location>
</feature>
<gene>
    <name evidence="10" type="ORF">DFH07DRAFT_951069</name>
</gene>
<feature type="domain" description="Peptidase S8/S53" evidence="9">
    <location>
        <begin position="435"/>
        <end position="659"/>
    </location>
</feature>
<evidence type="ECO:0000256" key="8">
    <source>
        <dbReference type="SAM" id="SignalP"/>
    </source>
</evidence>
<evidence type="ECO:0000256" key="5">
    <source>
        <dbReference type="PROSITE-ProRule" id="PRU01240"/>
    </source>
</evidence>
<dbReference type="Proteomes" id="UP001215280">
    <property type="component" value="Unassembled WGS sequence"/>
</dbReference>
<feature type="region of interest" description="Disordered" evidence="7">
    <location>
        <begin position="401"/>
        <end position="427"/>
    </location>
</feature>
<dbReference type="PANTHER" id="PTHR43806:SF11">
    <property type="entry name" value="CEREVISIN-RELATED"/>
    <property type="match status" value="1"/>
</dbReference>
<feature type="signal peptide" evidence="8">
    <location>
        <begin position="1"/>
        <end position="19"/>
    </location>
</feature>
<feature type="compositionally biased region" description="Polar residues" evidence="7">
    <location>
        <begin position="417"/>
        <end position="426"/>
    </location>
</feature>
<proteinExistence type="inferred from homology"/>
<feature type="active site" description="Charge relay system" evidence="5">
    <location>
        <position position="629"/>
    </location>
</feature>
<comment type="similarity">
    <text evidence="1 5 6">Belongs to the peptidase S8 family.</text>
</comment>
<evidence type="ECO:0000256" key="2">
    <source>
        <dbReference type="ARBA" id="ARBA00022670"/>
    </source>
</evidence>
<dbReference type="GO" id="GO:0004252">
    <property type="term" value="F:serine-type endopeptidase activity"/>
    <property type="evidence" value="ECO:0007669"/>
    <property type="project" value="UniProtKB-UniRule"/>
</dbReference>
<accession>A0AAD7K4I2</accession>
<dbReference type="InterPro" id="IPR015500">
    <property type="entry name" value="Peptidase_S8_subtilisin-rel"/>
</dbReference>
<dbReference type="PROSITE" id="PS00138">
    <property type="entry name" value="SUBTILASE_SER"/>
    <property type="match status" value="1"/>
</dbReference>
<dbReference type="PROSITE" id="PS00137">
    <property type="entry name" value="SUBTILASE_HIS"/>
    <property type="match status" value="1"/>
</dbReference>
<evidence type="ECO:0000313" key="10">
    <source>
        <dbReference type="EMBL" id="KAJ7777987.1"/>
    </source>
</evidence>
<reference evidence="10" key="1">
    <citation type="submission" date="2023-03" db="EMBL/GenBank/DDBJ databases">
        <title>Massive genome expansion in bonnet fungi (Mycena s.s.) driven by repeated elements and novel gene families across ecological guilds.</title>
        <authorList>
            <consortium name="Lawrence Berkeley National Laboratory"/>
            <person name="Harder C.B."/>
            <person name="Miyauchi S."/>
            <person name="Viragh M."/>
            <person name="Kuo A."/>
            <person name="Thoen E."/>
            <person name="Andreopoulos B."/>
            <person name="Lu D."/>
            <person name="Skrede I."/>
            <person name="Drula E."/>
            <person name="Henrissat B."/>
            <person name="Morin E."/>
            <person name="Kohler A."/>
            <person name="Barry K."/>
            <person name="LaButti K."/>
            <person name="Morin E."/>
            <person name="Salamov A."/>
            <person name="Lipzen A."/>
            <person name="Mereny Z."/>
            <person name="Hegedus B."/>
            <person name="Baldrian P."/>
            <person name="Stursova M."/>
            <person name="Weitz H."/>
            <person name="Taylor A."/>
            <person name="Grigoriev I.V."/>
            <person name="Nagy L.G."/>
            <person name="Martin F."/>
            <person name="Kauserud H."/>
        </authorList>
    </citation>
    <scope>NUCLEOTIDE SEQUENCE</scope>
    <source>
        <strain evidence="10">CBHHK188m</strain>
    </source>
</reference>
<dbReference type="SUPFAM" id="SSF52743">
    <property type="entry name" value="Subtilisin-like"/>
    <property type="match status" value="1"/>
</dbReference>
<sequence>MKFFVLLPVILSSLQAASALPLPNEGTTNLGRSLHLPSLKPAAKPPVVKPPSPPPVKEPPPPPPPVAKPAPPPETPEPPPPPAVTTKAAPPPPATTTKPPPPPETTKANLPPTSEPPPPPPPSAVEPPVVSKSALPPPVLSKSVLPPALSESVPSPPSSTVEPPVLSISALPTASSVVPPVLSTSAPPAVSSAVVLSTSAAPPASSAAAEISTSSAVAVSSAASAVVSSAVISVASSAAESSIASVTSSAASSASSSAASSASASASSSAASASASCGPVPKNTIANLTDAVPDQYIVSLKPNTELSQHLKKVQTAITSDALCNDPGAPKTAISTKGQVQNDADGSIYRGVFSDRDVAFIKTTSEFQSITRDRKAVASRKRVVGKRDIRKRAVGQSWNLARLAQPAKLEPGSGQPGQGTSDTTSDWTVDLQDNIGQNVFIYVIDTGVDDEHPLLTPRVKVGSVPGNGGQGNEEGDGHGTEVAGAAAATKFGVASGATIVPIKIYGSAQQGFLSDLVDGVNTAMDDFVIKKQLNSNAAAVINISIESPNDQALQTAIAQALAMNMHVVVAAGNGRTDRCNGDWVTTSENTNVQAAINVGATDINDNIAVFSSAEAPGSNFGNTKLAFGTSLAAPQVAGIIAGIIQQEGNVTPAEMKAKILSLGTPDKIQFTGPSAAANNNNLIAQLPESLLDLFGDFQS</sequence>
<evidence type="ECO:0000256" key="6">
    <source>
        <dbReference type="RuleBase" id="RU003355"/>
    </source>
</evidence>
<dbReference type="PRINTS" id="PR00723">
    <property type="entry name" value="SUBTILISIN"/>
</dbReference>
<keyword evidence="2 5" id="KW-0645">Protease</keyword>
<dbReference type="EMBL" id="JARJLG010000009">
    <property type="protein sequence ID" value="KAJ7777987.1"/>
    <property type="molecule type" value="Genomic_DNA"/>
</dbReference>
<feature type="active site" description="Charge relay system" evidence="5">
    <location>
        <position position="444"/>
    </location>
</feature>
<protein>
    <submittedName>
        <fullName evidence="10">Peptidase S8/S53 domain-containing protein</fullName>
    </submittedName>
</protein>
<dbReference type="PANTHER" id="PTHR43806">
    <property type="entry name" value="PEPTIDASE S8"/>
    <property type="match status" value="1"/>
</dbReference>
<evidence type="ECO:0000256" key="7">
    <source>
        <dbReference type="SAM" id="MobiDB-lite"/>
    </source>
</evidence>
<keyword evidence="4 5" id="KW-0720">Serine protease</keyword>
<dbReference type="Gene3D" id="3.40.50.200">
    <property type="entry name" value="Peptidase S8/S53 domain"/>
    <property type="match status" value="1"/>
</dbReference>
<dbReference type="PROSITE" id="PS00136">
    <property type="entry name" value="SUBTILASE_ASP"/>
    <property type="match status" value="1"/>
</dbReference>
<evidence type="ECO:0000256" key="4">
    <source>
        <dbReference type="ARBA" id="ARBA00022825"/>
    </source>
</evidence>
<dbReference type="GO" id="GO:0006508">
    <property type="term" value="P:proteolysis"/>
    <property type="evidence" value="ECO:0007669"/>
    <property type="project" value="UniProtKB-KW"/>
</dbReference>
<comment type="caution">
    <text evidence="10">The sequence shown here is derived from an EMBL/GenBank/DDBJ whole genome shotgun (WGS) entry which is preliminary data.</text>
</comment>
<dbReference type="InterPro" id="IPR023827">
    <property type="entry name" value="Peptidase_S8_Asp-AS"/>
</dbReference>
<organism evidence="10 11">
    <name type="scientific">Mycena maculata</name>
    <dbReference type="NCBI Taxonomy" id="230809"/>
    <lineage>
        <taxon>Eukaryota</taxon>
        <taxon>Fungi</taxon>
        <taxon>Dikarya</taxon>
        <taxon>Basidiomycota</taxon>
        <taxon>Agaricomycotina</taxon>
        <taxon>Agaricomycetes</taxon>
        <taxon>Agaricomycetidae</taxon>
        <taxon>Agaricales</taxon>
        <taxon>Marasmiineae</taxon>
        <taxon>Mycenaceae</taxon>
        <taxon>Mycena</taxon>
    </lineage>
</organism>
<keyword evidence="8" id="KW-0732">Signal</keyword>
<dbReference type="AlphaFoldDB" id="A0AAD7K4I2"/>
<dbReference type="PROSITE" id="PS51892">
    <property type="entry name" value="SUBTILASE"/>
    <property type="match status" value="1"/>
</dbReference>
<evidence type="ECO:0000259" key="9">
    <source>
        <dbReference type="Pfam" id="PF00082"/>
    </source>
</evidence>
<feature type="compositionally biased region" description="Low complexity" evidence="7">
    <location>
        <begin position="126"/>
        <end position="164"/>
    </location>
</feature>
<evidence type="ECO:0000256" key="3">
    <source>
        <dbReference type="ARBA" id="ARBA00022801"/>
    </source>
</evidence>